<reference evidence="2" key="1">
    <citation type="submission" date="2016-03" db="EMBL/GenBank/DDBJ databases">
        <authorList>
            <person name="Heylen K."/>
            <person name="De Vos P."/>
            <person name="Vekeman B."/>
        </authorList>
    </citation>
    <scope>NUCLEOTIDE SEQUENCE [LARGE SCALE GENOMIC DNA]</scope>
    <source>
        <strain evidence="2">R-45383</strain>
    </source>
</reference>
<dbReference type="STRING" id="702114.A1355_13140"/>
<comment type="caution">
    <text evidence="1">The sequence shown here is derived from an EMBL/GenBank/DDBJ whole genome shotgun (WGS) entry which is preliminary data.</text>
</comment>
<keyword evidence="2" id="KW-1185">Reference proteome</keyword>
<dbReference type="AlphaFoldDB" id="A0A177N6X4"/>
<dbReference type="EMBL" id="LUUK01000206">
    <property type="protein sequence ID" value="OAI13788.1"/>
    <property type="molecule type" value="Genomic_DNA"/>
</dbReference>
<organism evidence="1 2">
    <name type="scientific">Methylomonas koyamae</name>
    <dbReference type="NCBI Taxonomy" id="702114"/>
    <lineage>
        <taxon>Bacteria</taxon>
        <taxon>Pseudomonadati</taxon>
        <taxon>Pseudomonadota</taxon>
        <taxon>Gammaproteobacteria</taxon>
        <taxon>Methylococcales</taxon>
        <taxon>Methylococcaceae</taxon>
        <taxon>Methylomonas</taxon>
    </lineage>
</organism>
<evidence type="ECO:0000313" key="2">
    <source>
        <dbReference type="Proteomes" id="UP000077628"/>
    </source>
</evidence>
<accession>A0A177N6X4</accession>
<name>A0A177N6X4_9GAMM</name>
<sequence length="246" mass="27281">MRDWLGAESPLAELHITTAGWLSEVKLAPETELRLEAIGNRQFTLRWLDKPQTLLIVPIGQSQIQGHHLHRTALDKPRLDDLNLQLNSPPSQPFELGVKAGGTLTVRAETVLLLPHALPVGQLAFKEQTRDGAAVCSLRGELKLRYPDFPERKELTLPAPSNCEIQSDRDNPLQLSGLHLNEKGDGWMLTITGSAAELKLGRDDYRINALEALWANDLAKIIFAIVVWVASLALGAYKLHKEESKS</sequence>
<proteinExistence type="predicted"/>
<evidence type="ECO:0000313" key="1">
    <source>
        <dbReference type="EMBL" id="OAI13788.1"/>
    </source>
</evidence>
<protein>
    <submittedName>
        <fullName evidence="1">Uncharacterized protein</fullName>
    </submittedName>
</protein>
<dbReference type="Proteomes" id="UP000077628">
    <property type="component" value="Unassembled WGS sequence"/>
</dbReference>
<gene>
    <name evidence="1" type="ORF">A1355_13140</name>
</gene>